<dbReference type="Gene3D" id="3.40.1260.10">
    <property type="entry name" value="DsrEFH-like"/>
    <property type="match status" value="1"/>
</dbReference>
<evidence type="ECO:0000313" key="1">
    <source>
        <dbReference type="EMBL" id="ABK15063.1"/>
    </source>
</evidence>
<dbReference type="GO" id="GO:0005737">
    <property type="term" value="C:cytoplasm"/>
    <property type="evidence" value="ECO:0007669"/>
    <property type="project" value="InterPro"/>
</dbReference>
<dbReference type="GeneID" id="4461953"/>
<name>A0B8N9_METTP</name>
<keyword evidence="2" id="KW-1185">Reference proteome</keyword>
<evidence type="ECO:0008006" key="3">
    <source>
        <dbReference type="Google" id="ProtNLM"/>
    </source>
</evidence>
<protein>
    <recommendedName>
        <fullName evidence="3">DsrH family protein</fullName>
    </recommendedName>
</protein>
<dbReference type="InterPro" id="IPR027396">
    <property type="entry name" value="DsrEFH-like"/>
</dbReference>
<dbReference type="OrthoDB" id="131415at2157"/>
<gene>
    <name evidence="1" type="ordered locus">Mthe_1285</name>
</gene>
<organism evidence="1 2">
    <name type="scientific">Methanothrix thermoacetophila (strain DSM 6194 / JCM 14653 / NBRC 101360 / PT)</name>
    <name type="common">Methanosaeta thermophila</name>
    <dbReference type="NCBI Taxonomy" id="349307"/>
    <lineage>
        <taxon>Archaea</taxon>
        <taxon>Methanobacteriati</taxon>
        <taxon>Methanobacteriota</taxon>
        <taxon>Stenosarchaea group</taxon>
        <taxon>Methanomicrobia</taxon>
        <taxon>Methanotrichales</taxon>
        <taxon>Methanotrichaceae</taxon>
        <taxon>Methanothrix</taxon>
    </lineage>
</organism>
<dbReference type="HOGENOM" id="CLU_181976_0_0_2"/>
<dbReference type="KEGG" id="mtp:Mthe_1285"/>
<dbReference type="InterPro" id="IPR007215">
    <property type="entry name" value="Sulphur_relay_TusB/DsrH"/>
</dbReference>
<reference evidence="1 2" key="1">
    <citation type="submission" date="2006-10" db="EMBL/GenBank/DDBJ databases">
        <title>Complete sequence of Methanosaeta thermophila PT.</title>
        <authorList>
            <consortium name="US DOE Joint Genome Institute"/>
            <person name="Copeland A."/>
            <person name="Lucas S."/>
            <person name="Lapidus A."/>
            <person name="Barry K."/>
            <person name="Detter J.C."/>
            <person name="Glavina del Rio T."/>
            <person name="Hammon N."/>
            <person name="Israni S."/>
            <person name="Pitluck S."/>
            <person name="Chain P."/>
            <person name="Malfatti S."/>
            <person name="Shin M."/>
            <person name="Vergez L."/>
            <person name="Schmutz J."/>
            <person name="Larimer F."/>
            <person name="Land M."/>
            <person name="Hauser L."/>
            <person name="Kyrpides N."/>
            <person name="Kim E."/>
            <person name="Smith K.S."/>
            <person name="Ingram-Smith C."/>
            <person name="Richardson P."/>
        </authorList>
    </citation>
    <scope>NUCLEOTIDE SEQUENCE [LARGE SCALE GENOMIC DNA]</scope>
    <source>
        <strain evidence="2">DSM 6194 / JCM 14653 / NBRC 101360 / PT</strain>
    </source>
</reference>
<dbReference type="RefSeq" id="WP_011696455.1">
    <property type="nucleotide sequence ID" value="NC_008553.1"/>
</dbReference>
<sequence length="90" mass="9813">MSSVFILTKPPGNPRAELCLRMLSRNFRLYLLGDGVYNILSGCLGGAEGEIFAFTQDLRERGVSAAGIKELDDYSVMVDDIMDAGSVFAF</sequence>
<accession>A0B8N9</accession>
<dbReference type="SUPFAM" id="SSF75169">
    <property type="entry name" value="DsrEFH-like"/>
    <property type="match status" value="1"/>
</dbReference>
<dbReference type="AlphaFoldDB" id="A0B8N9"/>
<dbReference type="EMBL" id="CP000477">
    <property type="protein sequence ID" value="ABK15063.1"/>
    <property type="molecule type" value="Genomic_DNA"/>
</dbReference>
<evidence type="ECO:0000313" key="2">
    <source>
        <dbReference type="Proteomes" id="UP000000674"/>
    </source>
</evidence>
<proteinExistence type="predicted"/>
<dbReference type="STRING" id="349307.Mthe_1285"/>
<dbReference type="Pfam" id="PF04077">
    <property type="entry name" value="DsrH"/>
    <property type="match status" value="1"/>
</dbReference>
<dbReference type="GO" id="GO:0002143">
    <property type="term" value="P:tRNA wobble position uridine thiolation"/>
    <property type="evidence" value="ECO:0007669"/>
    <property type="project" value="InterPro"/>
</dbReference>
<dbReference type="Proteomes" id="UP000000674">
    <property type="component" value="Chromosome"/>
</dbReference>